<dbReference type="SUPFAM" id="SSF56219">
    <property type="entry name" value="DNase I-like"/>
    <property type="match status" value="1"/>
</dbReference>
<feature type="signal peptide" evidence="6">
    <location>
        <begin position="1"/>
        <end position="17"/>
    </location>
</feature>
<dbReference type="Proteomes" id="UP000663852">
    <property type="component" value="Unassembled WGS sequence"/>
</dbReference>
<feature type="domain" description="Endonuclease/exonuclease/phosphatase" evidence="7">
    <location>
        <begin position="56"/>
        <end position="279"/>
    </location>
</feature>
<feature type="chain" id="PRO_5032878402" description="sphingomyelin phosphodiesterase" evidence="6">
    <location>
        <begin position="18"/>
        <end position="497"/>
    </location>
</feature>
<dbReference type="GO" id="GO:0005576">
    <property type="term" value="C:extracellular region"/>
    <property type="evidence" value="ECO:0007669"/>
    <property type="project" value="InterPro"/>
</dbReference>
<dbReference type="OrthoDB" id="40902at2759"/>
<organism evidence="8 9">
    <name type="scientific">Adineta ricciae</name>
    <name type="common">Rotifer</name>
    <dbReference type="NCBI Taxonomy" id="249248"/>
    <lineage>
        <taxon>Eukaryota</taxon>
        <taxon>Metazoa</taxon>
        <taxon>Spiralia</taxon>
        <taxon>Gnathifera</taxon>
        <taxon>Rotifera</taxon>
        <taxon>Eurotatoria</taxon>
        <taxon>Bdelloidea</taxon>
        <taxon>Adinetida</taxon>
        <taxon>Adinetidae</taxon>
        <taxon>Adineta</taxon>
    </lineage>
</organism>
<dbReference type="InterPro" id="IPR005135">
    <property type="entry name" value="Endo/exonuclease/phosphatase"/>
</dbReference>
<dbReference type="Gene3D" id="3.60.10.10">
    <property type="entry name" value="Endonuclease/exonuclease/phosphatase"/>
    <property type="match status" value="1"/>
</dbReference>
<dbReference type="GO" id="GO:0004767">
    <property type="term" value="F:sphingomyelin phosphodiesterase activity"/>
    <property type="evidence" value="ECO:0007669"/>
    <property type="project" value="UniProtKB-EC"/>
</dbReference>
<dbReference type="InterPro" id="IPR036691">
    <property type="entry name" value="Endo/exonu/phosph_ase_sf"/>
</dbReference>
<evidence type="ECO:0000256" key="6">
    <source>
        <dbReference type="SAM" id="SignalP"/>
    </source>
</evidence>
<reference evidence="8" key="1">
    <citation type="submission" date="2021-02" db="EMBL/GenBank/DDBJ databases">
        <authorList>
            <person name="Nowell W R."/>
        </authorList>
    </citation>
    <scope>NUCLEOTIDE SEQUENCE</scope>
</reference>
<dbReference type="EC" id="3.1.4.12" evidence="2"/>
<comment type="catalytic activity">
    <reaction evidence="5">
        <text>N-(hexadecanoyl)-sphing-4-enine-1-phosphocholine + H2O = N-hexadecanoylsphing-4-enine + phosphocholine + H(+)</text>
        <dbReference type="Rhea" id="RHEA:45644"/>
        <dbReference type="ChEBI" id="CHEBI:15377"/>
        <dbReference type="ChEBI" id="CHEBI:15378"/>
        <dbReference type="ChEBI" id="CHEBI:72959"/>
        <dbReference type="ChEBI" id="CHEBI:78646"/>
        <dbReference type="ChEBI" id="CHEBI:295975"/>
    </reaction>
    <physiologicalReaction direction="left-to-right" evidence="5">
        <dbReference type="Rhea" id="RHEA:45645"/>
    </physiologicalReaction>
</comment>
<dbReference type="PANTHER" id="PTHR16320">
    <property type="entry name" value="SPHINGOMYELINASE FAMILY MEMBER"/>
    <property type="match status" value="1"/>
</dbReference>
<evidence type="ECO:0000256" key="2">
    <source>
        <dbReference type="ARBA" id="ARBA00012369"/>
    </source>
</evidence>
<dbReference type="Pfam" id="PF03372">
    <property type="entry name" value="Exo_endo_phos"/>
    <property type="match status" value="1"/>
</dbReference>
<evidence type="ECO:0000313" key="9">
    <source>
        <dbReference type="Proteomes" id="UP000663852"/>
    </source>
</evidence>
<evidence type="ECO:0000256" key="4">
    <source>
        <dbReference type="ARBA" id="ARBA00022801"/>
    </source>
</evidence>
<proteinExistence type="inferred from homology"/>
<accession>A0A813VN81</accession>
<evidence type="ECO:0000256" key="1">
    <source>
        <dbReference type="ARBA" id="ARBA00006335"/>
    </source>
</evidence>
<dbReference type="InterPro" id="IPR017766">
    <property type="entry name" value="Sphingomyelinase/PLipase_C"/>
</dbReference>
<comment type="caution">
    <text evidence="8">The sequence shown here is derived from an EMBL/GenBank/DDBJ whole genome shotgun (WGS) entry which is preliminary data.</text>
</comment>
<evidence type="ECO:0000256" key="5">
    <source>
        <dbReference type="ARBA" id="ARBA00049371"/>
    </source>
</evidence>
<evidence type="ECO:0000256" key="3">
    <source>
        <dbReference type="ARBA" id="ARBA00022729"/>
    </source>
</evidence>
<dbReference type="AlphaFoldDB" id="A0A813VN81"/>
<name>A0A813VN81_ADIRI</name>
<keyword evidence="4" id="KW-0378">Hydrolase</keyword>
<gene>
    <name evidence="8" type="ORF">EDS130_LOCUS6978</name>
</gene>
<evidence type="ECO:0000259" key="7">
    <source>
        <dbReference type="Pfam" id="PF03372"/>
    </source>
</evidence>
<comment type="similarity">
    <text evidence="1">Belongs to the neutral sphingomyelinase family.</text>
</comment>
<keyword evidence="3 6" id="KW-0732">Signal</keyword>
<evidence type="ECO:0000313" key="8">
    <source>
        <dbReference type="EMBL" id="CAF0844102.1"/>
    </source>
</evidence>
<dbReference type="PANTHER" id="PTHR16320:SF23">
    <property type="entry name" value="SPHINGOMYELINASE C 1"/>
    <property type="match status" value="1"/>
</dbReference>
<dbReference type="CDD" id="cd09078">
    <property type="entry name" value="nSMase"/>
    <property type="match status" value="1"/>
</dbReference>
<dbReference type="EMBL" id="CAJNOJ010000021">
    <property type="protein sequence ID" value="CAF0844102.1"/>
    <property type="molecule type" value="Genomic_DNA"/>
</dbReference>
<sequence length="497" mass="57586">MKQLLLLALLIVCQSKADENDISQIVLMSYNVMFVPSLLVLERDQVTRARLLARSQFVRESDILCLSEVFQPKPSQILLDSLADTYPYSTPILGDEDHDGYWDETWNREIGRSSLKFLSGGLTILSKWPIIYAAQYFYRHTCSGHTFVRSGFIYARIIYGKHDIPIHIIGTHLQPSDHSGCYLSSEDEVREQQMHEIIGFLDERNISKNELVFLLGDFNVDKYNTEQYENMIDILRVKKQELYPSSVLCTWDSSFNAMTTTTTHQENQLLDYIFIYKDNAPDDSIIWYNLIMDRMASEQWQLLGRNRMFHNPRNVPLMELSDHYPIVGFFNLSKHQWPQRPSGVLTYVQIVTADEDLPIVLSDRNILIGNSSNETASLFILTNNATPRRHRCLRSGQHVILIDGYQPEFYLSDAVYFRMRYGTEQVNRYLKIIQTDNSTKCIGTNSTFILQTRLATGNFYVTNSSSRLCSCTNDREQAQHFRLIEVKRKDVSCVITH</sequence>
<dbReference type="InterPro" id="IPR038772">
    <property type="entry name" value="Sph/SMPD2-like"/>
</dbReference>
<protein>
    <recommendedName>
        <fullName evidence="2">sphingomyelin phosphodiesterase</fullName>
        <ecNumber evidence="2">3.1.4.12</ecNumber>
    </recommendedName>
</protein>